<dbReference type="RefSeq" id="WP_168058916.1">
    <property type="nucleotide sequence ID" value="NZ_VTOW01000001.1"/>
</dbReference>
<dbReference type="AlphaFoldDB" id="A0A7X6DNV9"/>
<name>A0A7X6DNV9_9BACT</name>
<gene>
    <name evidence="1" type="ORF">MNODULE_08005</name>
</gene>
<organism evidence="1 2">
    <name type="scientific">Candidatus Manganitrophus noduliformans</name>
    <dbReference type="NCBI Taxonomy" id="2606439"/>
    <lineage>
        <taxon>Bacteria</taxon>
        <taxon>Pseudomonadati</taxon>
        <taxon>Nitrospirota</taxon>
        <taxon>Nitrospiria</taxon>
        <taxon>Candidatus Troglogloeales</taxon>
        <taxon>Candidatus Manganitrophaceae</taxon>
        <taxon>Candidatus Manganitrophus</taxon>
    </lineage>
</organism>
<accession>A0A7X6DNV9</accession>
<keyword evidence="2" id="KW-1185">Reference proteome</keyword>
<reference evidence="1 2" key="1">
    <citation type="journal article" date="2020" name="Nature">
        <title>Bacterial chemolithoautotrophy via manganese oxidation.</title>
        <authorList>
            <person name="Yu H."/>
            <person name="Leadbetter J.R."/>
        </authorList>
    </citation>
    <scope>NUCLEOTIDE SEQUENCE [LARGE SCALE GENOMIC DNA]</scope>
    <source>
        <strain evidence="1 2">Mn-1</strain>
    </source>
</reference>
<comment type="caution">
    <text evidence="1">The sequence shown here is derived from an EMBL/GenBank/DDBJ whole genome shotgun (WGS) entry which is preliminary data.</text>
</comment>
<dbReference type="Proteomes" id="UP000534783">
    <property type="component" value="Unassembled WGS sequence"/>
</dbReference>
<sequence>MKNSSARKGTLHFTPEDHQKIASLKKTAESTPCWDGAPPADCHRAVVCGVDIAFFLAVDREDASGQYQLHITGKEGQPALEVVQAMAVPFFGDQPFQILPDERHPARIRVLGLFFDHAGK</sequence>
<dbReference type="EMBL" id="VTOW01000001">
    <property type="protein sequence ID" value="NKE70678.1"/>
    <property type="molecule type" value="Genomic_DNA"/>
</dbReference>
<protein>
    <submittedName>
        <fullName evidence="1">Uncharacterized protein</fullName>
    </submittedName>
</protein>
<proteinExistence type="predicted"/>
<evidence type="ECO:0000313" key="2">
    <source>
        <dbReference type="Proteomes" id="UP000534783"/>
    </source>
</evidence>
<evidence type="ECO:0000313" key="1">
    <source>
        <dbReference type="EMBL" id="NKE70678.1"/>
    </source>
</evidence>